<comment type="caution">
    <text evidence="1">The sequence shown here is derived from an EMBL/GenBank/DDBJ whole genome shotgun (WGS) entry which is preliminary data.</text>
</comment>
<evidence type="ECO:0000313" key="2">
    <source>
        <dbReference type="Proteomes" id="UP001597497"/>
    </source>
</evidence>
<sequence>MPLEITARHQFEHLQRNMTPIEVYQDGKLVDKGLISKIKDNSICLNNDNCYLLQNTQFILPV</sequence>
<name>A0ABW5RBX9_9BACL</name>
<dbReference type="RefSeq" id="WP_379929794.1">
    <property type="nucleotide sequence ID" value="NZ_JBHUMM010000037.1"/>
</dbReference>
<proteinExistence type="predicted"/>
<dbReference type="EMBL" id="JBHUMM010000037">
    <property type="protein sequence ID" value="MFD2672251.1"/>
    <property type="molecule type" value="Genomic_DNA"/>
</dbReference>
<keyword evidence="2" id="KW-1185">Reference proteome</keyword>
<dbReference type="Proteomes" id="UP001597497">
    <property type="component" value="Unassembled WGS sequence"/>
</dbReference>
<evidence type="ECO:0000313" key="1">
    <source>
        <dbReference type="EMBL" id="MFD2672251.1"/>
    </source>
</evidence>
<protein>
    <submittedName>
        <fullName evidence="1">Uncharacterized protein</fullName>
    </submittedName>
</protein>
<accession>A0ABW5RBX9</accession>
<reference evidence="2" key="1">
    <citation type="journal article" date="2019" name="Int. J. Syst. Evol. Microbiol.">
        <title>The Global Catalogue of Microorganisms (GCM) 10K type strain sequencing project: providing services to taxonomists for standard genome sequencing and annotation.</title>
        <authorList>
            <consortium name="The Broad Institute Genomics Platform"/>
            <consortium name="The Broad Institute Genome Sequencing Center for Infectious Disease"/>
            <person name="Wu L."/>
            <person name="Ma J."/>
        </authorList>
    </citation>
    <scope>NUCLEOTIDE SEQUENCE [LARGE SCALE GENOMIC DNA]</scope>
    <source>
        <strain evidence="2">KCTC 33676</strain>
    </source>
</reference>
<gene>
    <name evidence="1" type="ORF">ACFSUC_11805</name>
</gene>
<organism evidence="1 2">
    <name type="scientific">Marinicrinis sediminis</name>
    <dbReference type="NCBI Taxonomy" id="1652465"/>
    <lineage>
        <taxon>Bacteria</taxon>
        <taxon>Bacillati</taxon>
        <taxon>Bacillota</taxon>
        <taxon>Bacilli</taxon>
        <taxon>Bacillales</taxon>
        <taxon>Paenibacillaceae</taxon>
    </lineage>
</organism>